<dbReference type="GO" id="GO:0032259">
    <property type="term" value="P:methylation"/>
    <property type="evidence" value="ECO:0007669"/>
    <property type="project" value="UniProtKB-KW"/>
</dbReference>
<dbReference type="KEGG" id="wfu:AXE80_13485"/>
<reference evidence="1 2" key="1">
    <citation type="submission" date="2016-02" db="EMBL/GenBank/DDBJ databases">
        <authorList>
            <person name="Wen L."/>
            <person name="He K."/>
            <person name="Yang H."/>
        </authorList>
    </citation>
    <scope>NUCLEOTIDE SEQUENCE [LARGE SCALE GENOMIC DNA]</scope>
    <source>
        <strain evidence="1 2">CZ1127</strain>
    </source>
</reference>
<proteinExistence type="predicted"/>
<dbReference type="PANTHER" id="PTHR43861">
    <property type="entry name" value="TRANS-ACONITATE 2-METHYLTRANSFERASE-RELATED"/>
    <property type="match status" value="1"/>
</dbReference>
<dbReference type="SUPFAM" id="SSF53335">
    <property type="entry name" value="S-adenosyl-L-methionine-dependent methyltransferases"/>
    <property type="match status" value="1"/>
</dbReference>
<sequence>MALETYLKTKDFSVSKENFELLLDDRIDLLITNPRPKKENLGKYYETENYISHTDRKKSVTEVVYSLVKKYTLNKKLELLNSFPVEEKNVLDIGCGTGDFLKVCQQAGWKVTGIEPSEKAREKGLEKLNKGTYIYSDLHAFFEDDFAGEEKDLDYKQSYKQTKLYHHAEHETKNIEKEVLKFSDDYTPENKPYKFDVITMWHVLEHVHDLDMYIYRLKQLLKPDGVLVIAVPNYKSYDAEFYKEYWAAFDVPRHLWHFSQTSIHRLFATELMKVVKTIPMKFDAFYVSLLSEEYKTGKKNFIKAIINGIKSNRSAKSTGEYSSLIYLLRNMKNEL</sequence>
<dbReference type="CDD" id="cd02440">
    <property type="entry name" value="AdoMet_MTases"/>
    <property type="match status" value="1"/>
</dbReference>
<evidence type="ECO:0000313" key="1">
    <source>
        <dbReference type="EMBL" id="ANW97241.1"/>
    </source>
</evidence>
<dbReference type="Pfam" id="PF13489">
    <property type="entry name" value="Methyltransf_23"/>
    <property type="match status" value="1"/>
</dbReference>
<dbReference type="EMBL" id="CP014224">
    <property type="protein sequence ID" value="ANW97241.1"/>
    <property type="molecule type" value="Genomic_DNA"/>
</dbReference>
<dbReference type="InterPro" id="IPR029063">
    <property type="entry name" value="SAM-dependent_MTases_sf"/>
</dbReference>
<keyword evidence="1" id="KW-0808">Transferase</keyword>
<dbReference type="AlphaFoldDB" id="A0A1B1Y8Y2"/>
<keyword evidence="1" id="KW-0489">Methyltransferase</keyword>
<gene>
    <name evidence="1" type="ORF">AXE80_13485</name>
</gene>
<dbReference type="Gene3D" id="3.40.50.150">
    <property type="entry name" value="Vaccinia Virus protein VP39"/>
    <property type="match status" value="1"/>
</dbReference>
<dbReference type="OrthoDB" id="2370471at2"/>
<dbReference type="GO" id="GO:0008168">
    <property type="term" value="F:methyltransferase activity"/>
    <property type="evidence" value="ECO:0007669"/>
    <property type="project" value="UniProtKB-KW"/>
</dbReference>
<protein>
    <submittedName>
        <fullName evidence="1">Methyltransferase</fullName>
    </submittedName>
</protein>
<dbReference type="STRING" id="1790137.AXE80_13485"/>
<organism evidence="1 2">
    <name type="scientific">Wenyingzhuangia fucanilytica</name>
    <dbReference type="NCBI Taxonomy" id="1790137"/>
    <lineage>
        <taxon>Bacteria</taxon>
        <taxon>Pseudomonadati</taxon>
        <taxon>Bacteroidota</taxon>
        <taxon>Flavobacteriia</taxon>
        <taxon>Flavobacteriales</taxon>
        <taxon>Flavobacteriaceae</taxon>
        <taxon>Wenyingzhuangia</taxon>
    </lineage>
</organism>
<dbReference type="RefSeq" id="WP_068828258.1">
    <property type="nucleotide sequence ID" value="NZ_CP014224.1"/>
</dbReference>
<evidence type="ECO:0000313" key="2">
    <source>
        <dbReference type="Proteomes" id="UP000092967"/>
    </source>
</evidence>
<accession>A0A1B1Y8Y2</accession>
<dbReference type="PANTHER" id="PTHR43861:SF6">
    <property type="entry name" value="METHYLTRANSFERASE TYPE 11"/>
    <property type="match status" value="1"/>
</dbReference>
<dbReference type="Proteomes" id="UP000092967">
    <property type="component" value="Chromosome"/>
</dbReference>
<name>A0A1B1Y8Y2_9FLAO</name>
<keyword evidence="2" id="KW-1185">Reference proteome</keyword>